<dbReference type="RefSeq" id="WP_075022242.1">
    <property type="nucleotide sequence ID" value="NZ_CP094265.1"/>
</dbReference>
<dbReference type="InterPro" id="IPR046646">
    <property type="entry name" value="DUF6758"/>
</dbReference>
<sequence length="215" mass="22574">MRAEPTCPRCAGPLSAPSLWSSDWTCGVHGAVLPRQPSRRPGPEGLAAVLRDARVPVWTPWPLPPAWLVTGFTTVGDDRSGARATAVAVSGPGLLRGPADMVLIAEEPGIGLGAHYAGLEGGDPGEAFNGGPPHVKLDVSGPAATCGHSVPMWAVGDRPDRAVFVGEAMGHWLWAVLWPADAGVLMLEHQTLLDLREPGMELDLPYGAHSPRVDE</sequence>
<evidence type="ECO:0000313" key="2">
    <source>
        <dbReference type="Proteomes" id="UP000183413"/>
    </source>
</evidence>
<name>A0A1I5J878_9ACTN</name>
<organism evidence="1 2">
    <name type="scientific">Actinomadura madurae</name>
    <dbReference type="NCBI Taxonomy" id="1993"/>
    <lineage>
        <taxon>Bacteria</taxon>
        <taxon>Bacillati</taxon>
        <taxon>Actinomycetota</taxon>
        <taxon>Actinomycetes</taxon>
        <taxon>Streptosporangiales</taxon>
        <taxon>Thermomonosporaceae</taxon>
        <taxon>Actinomadura</taxon>
    </lineage>
</organism>
<dbReference type="eggNOG" id="ENOG5030GNI">
    <property type="taxonomic scope" value="Bacteria"/>
</dbReference>
<dbReference type="STRING" id="1993.SAMN04489713_108370"/>
<dbReference type="OrthoDB" id="5179979at2"/>
<dbReference type="EMBL" id="FOVH01000008">
    <property type="protein sequence ID" value="SFO68783.1"/>
    <property type="molecule type" value="Genomic_DNA"/>
</dbReference>
<dbReference type="Proteomes" id="UP000183413">
    <property type="component" value="Unassembled WGS sequence"/>
</dbReference>
<dbReference type="AlphaFoldDB" id="A0A1I5J878"/>
<proteinExistence type="predicted"/>
<protein>
    <recommendedName>
        <fullName evidence="3">Phosphotransacetylase</fullName>
    </recommendedName>
</protein>
<dbReference type="InParanoid" id="A0A1I5J878"/>
<keyword evidence="2" id="KW-1185">Reference proteome</keyword>
<accession>A0A1I5J878</accession>
<evidence type="ECO:0000313" key="1">
    <source>
        <dbReference type="EMBL" id="SFO68783.1"/>
    </source>
</evidence>
<gene>
    <name evidence="1" type="ORF">SAMN04489713_108370</name>
</gene>
<reference evidence="1 2" key="1">
    <citation type="submission" date="2016-10" db="EMBL/GenBank/DDBJ databases">
        <authorList>
            <person name="de Groot N.N."/>
        </authorList>
    </citation>
    <scope>NUCLEOTIDE SEQUENCE [LARGE SCALE GENOMIC DNA]</scope>
    <source>
        <strain evidence="1 2">DSM 43067</strain>
    </source>
</reference>
<dbReference type="Pfam" id="PF20544">
    <property type="entry name" value="DUF6758"/>
    <property type="match status" value="1"/>
</dbReference>
<evidence type="ECO:0008006" key="3">
    <source>
        <dbReference type="Google" id="ProtNLM"/>
    </source>
</evidence>